<accession>A0A1B2EMN8</accession>
<organism evidence="2">
    <name type="scientific">Microvirga ossetica</name>
    <dbReference type="NCBI Taxonomy" id="1882682"/>
    <lineage>
        <taxon>Bacteria</taxon>
        <taxon>Pseudomonadati</taxon>
        <taxon>Pseudomonadota</taxon>
        <taxon>Alphaproteobacteria</taxon>
        <taxon>Hyphomicrobiales</taxon>
        <taxon>Methylobacteriaceae</taxon>
        <taxon>Microvirga</taxon>
    </lineage>
</organism>
<dbReference type="InterPro" id="IPR011990">
    <property type="entry name" value="TPR-like_helical_dom_sf"/>
</dbReference>
<dbReference type="SUPFAM" id="SSF55073">
    <property type="entry name" value="Nucleotide cyclase"/>
    <property type="match status" value="1"/>
</dbReference>
<dbReference type="KEGG" id="moc:BB934_25810"/>
<name>A0A1B2EMN8_9HYPH</name>
<dbReference type="EMBL" id="CP016616">
    <property type="protein sequence ID" value="ANY81209.1"/>
    <property type="molecule type" value="Genomic_DNA"/>
</dbReference>
<evidence type="ECO:0000313" key="2">
    <source>
        <dbReference type="EMBL" id="ANY81209.1"/>
    </source>
</evidence>
<dbReference type="InterPro" id="IPR001054">
    <property type="entry name" value="A/G_cyclase"/>
</dbReference>
<proteinExistence type="predicted"/>
<sequence>MTPSQVERRLAAILVADVVGYSRQVEADETRTLAALKDLRQTVLEPLLAERGGRLVKLLGDGLIAEFGSVVGAVACAAAIQAQVAGRQEQVPPERRIVLRIGVNLGDVVIEGDDLLGDGVNIAARLEQICEPGGVMISGAAYDQLPGKLDVRFAYAGEPRLKNIARPVRAYRLMPEGRLAQLDPAPRAGEKPVIAVLPFHNLSGDPEQVYFSDGMTEEVLTELSRFRELMVIARNSSFAFRGKSMDVREIGHALGATYVIEGNVRRAGNRVRINAQLVDAASGTHLWAERYDRAIEDVFAVQEEIAQSIVATVAQRVRDEGEVAARRRPPEDIRAYDLFLKGLRLSDTFTPEVQAQVEALYEQARAIDPTFARTYTGLAYIHLNRSINVVAGVGPQPDEHRFSALDLAERALALDPNDPQVHCTLGMMCAFVRDFDRGERHFDLARTMNPNDASIQILWAWMQAVIGKPERGMAAAETAYRLNPRHPLWYDRFVARLHFQLGRYGEATALLERSILGIPARRLRDTGWLVAALAHQARLDEAARRGEELVREIACHWCGDPGAGPSDYVDWIVWSSLLQHAADMERLRVGLRLAGLPS</sequence>
<evidence type="ECO:0000259" key="1">
    <source>
        <dbReference type="PROSITE" id="PS50125"/>
    </source>
</evidence>
<dbReference type="SUPFAM" id="SSF48452">
    <property type="entry name" value="TPR-like"/>
    <property type="match status" value="1"/>
</dbReference>
<dbReference type="Pfam" id="PF00211">
    <property type="entry name" value="Guanylate_cyc"/>
    <property type="match status" value="1"/>
</dbReference>
<dbReference type="PANTHER" id="PTHR43081">
    <property type="entry name" value="ADENYLATE CYCLASE, TERMINAL-DIFFERENTIATION SPECIFIC-RELATED"/>
    <property type="match status" value="1"/>
</dbReference>
<dbReference type="GO" id="GO:0004016">
    <property type="term" value="F:adenylate cyclase activity"/>
    <property type="evidence" value="ECO:0007669"/>
    <property type="project" value="UniProtKB-ARBA"/>
</dbReference>
<dbReference type="OrthoDB" id="7318636at2"/>
<dbReference type="Gene3D" id="3.40.50.10070">
    <property type="entry name" value="TolB, N-terminal domain"/>
    <property type="match status" value="1"/>
</dbReference>
<dbReference type="GO" id="GO:0006171">
    <property type="term" value="P:cAMP biosynthetic process"/>
    <property type="evidence" value="ECO:0007669"/>
    <property type="project" value="TreeGrafter"/>
</dbReference>
<gene>
    <name evidence="2" type="ORF">BB934_25810</name>
</gene>
<dbReference type="AlphaFoldDB" id="A0A1B2EMN8"/>
<reference evidence="2" key="1">
    <citation type="submission" date="2016-07" db="EMBL/GenBank/DDBJ databases">
        <title>Microvirga ossetica sp. nov. a new species of rhizobia isolated from root nodules of the legume species Vicia alpestris Steven originated from North Ossetia region in the Caucasus.</title>
        <authorList>
            <person name="Safronova V.I."/>
            <person name="Kuznetsova I.G."/>
            <person name="Sazanova A.L."/>
            <person name="Belimov A."/>
            <person name="Andronov E."/>
            <person name="Osledkin Y.S."/>
            <person name="Onishchuk O.P."/>
            <person name="Kurchak O.N."/>
            <person name="Shaposhnikov A.I."/>
            <person name="Willems A."/>
            <person name="Tikhonovich I.A."/>
        </authorList>
    </citation>
    <scope>NUCLEOTIDE SEQUENCE [LARGE SCALE GENOMIC DNA]</scope>
    <source>
        <strain evidence="2">V5/3M</strain>
    </source>
</reference>
<protein>
    <recommendedName>
        <fullName evidence="1">Guanylate cyclase domain-containing protein</fullName>
    </recommendedName>
</protein>
<dbReference type="InterPro" id="IPR029787">
    <property type="entry name" value="Nucleotide_cyclase"/>
</dbReference>
<feature type="domain" description="Guanylate cyclase" evidence="1">
    <location>
        <begin position="12"/>
        <end position="127"/>
    </location>
</feature>
<dbReference type="RefSeq" id="WP_099512274.1">
    <property type="nucleotide sequence ID" value="NZ_CP016616.1"/>
</dbReference>
<dbReference type="Gene3D" id="1.25.40.10">
    <property type="entry name" value="Tetratricopeptide repeat domain"/>
    <property type="match status" value="1"/>
</dbReference>
<dbReference type="GO" id="GO:0035556">
    <property type="term" value="P:intracellular signal transduction"/>
    <property type="evidence" value="ECO:0007669"/>
    <property type="project" value="InterPro"/>
</dbReference>
<dbReference type="CDD" id="cd07302">
    <property type="entry name" value="CHD"/>
    <property type="match status" value="1"/>
</dbReference>
<dbReference type="PANTHER" id="PTHR43081:SF19">
    <property type="entry name" value="PH-SENSITIVE ADENYLATE CYCLASE RV1264"/>
    <property type="match status" value="1"/>
</dbReference>
<dbReference type="Gene3D" id="3.30.70.1230">
    <property type="entry name" value="Nucleotide cyclase"/>
    <property type="match status" value="1"/>
</dbReference>
<dbReference type="PROSITE" id="PS50125">
    <property type="entry name" value="GUANYLATE_CYCLASE_2"/>
    <property type="match status" value="1"/>
</dbReference>
<dbReference type="InterPro" id="IPR050697">
    <property type="entry name" value="Adenylyl/Guanylyl_Cyclase_3/4"/>
</dbReference>